<dbReference type="PROSITE" id="PS51186">
    <property type="entry name" value="GNAT"/>
    <property type="match status" value="1"/>
</dbReference>
<evidence type="ECO:0000313" key="3">
    <source>
        <dbReference type="Proteomes" id="UP000186666"/>
    </source>
</evidence>
<dbReference type="Gene3D" id="3.40.630.30">
    <property type="match status" value="1"/>
</dbReference>
<keyword evidence="3" id="KW-1185">Reference proteome</keyword>
<organism evidence="2 3">
    <name type="scientific">Paenibacillus macquariensis</name>
    <dbReference type="NCBI Taxonomy" id="948756"/>
    <lineage>
        <taxon>Bacteria</taxon>
        <taxon>Bacillati</taxon>
        <taxon>Bacillota</taxon>
        <taxon>Bacilli</taxon>
        <taxon>Bacillales</taxon>
        <taxon>Paenibacillaceae</taxon>
        <taxon>Paenibacillus</taxon>
    </lineage>
</organism>
<comment type="caution">
    <text evidence="2">The sequence shown here is derived from an EMBL/GenBank/DDBJ whole genome shotgun (WGS) entry which is preliminary data.</text>
</comment>
<dbReference type="EMBL" id="FTNK01000010">
    <property type="protein sequence ID" value="SIR29997.1"/>
    <property type="molecule type" value="Genomic_DNA"/>
</dbReference>
<protein>
    <submittedName>
        <fullName evidence="2">Mycothiol synthase</fullName>
    </submittedName>
</protein>
<name>A0ABY1K5S0_9BACL</name>
<dbReference type="Pfam" id="PF00583">
    <property type="entry name" value="Acetyltransf_1"/>
    <property type="match status" value="1"/>
</dbReference>
<dbReference type="InterPro" id="IPR016181">
    <property type="entry name" value="Acyl_CoA_acyltransferase"/>
</dbReference>
<dbReference type="SUPFAM" id="SSF55729">
    <property type="entry name" value="Acyl-CoA N-acyltransferases (Nat)"/>
    <property type="match status" value="1"/>
</dbReference>
<reference evidence="2 3" key="1">
    <citation type="submission" date="2017-01" db="EMBL/GenBank/DDBJ databases">
        <authorList>
            <person name="Varghese N."/>
            <person name="Submissions S."/>
        </authorList>
    </citation>
    <scope>NUCLEOTIDE SEQUENCE [LARGE SCALE GENOMIC DNA]</scope>
    <source>
        <strain evidence="2 3">ATCC 23464</strain>
    </source>
</reference>
<dbReference type="InterPro" id="IPR000182">
    <property type="entry name" value="GNAT_dom"/>
</dbReference>
<proteinExistence type="predicted"/>
<evidence type="ECO:0000313" key="2">
    <source>
        <dbReference type="EMBL" id="SIR29997.1"/>
    </source>
</evidence>
<feature type="domain" description="N-acetyltransferase" evidence="1">
    <location>
        <begin position="27"/>
        <end position="169"/>
    </location>
</feature>
<sequence length="173" mass="19861">MGQVLSKLIMKKEILSDLPEFHCPIGYRFRHFQVGDERNWEELIRHSFTREVKFVDKIGDPVPCYSDRVLFICRGEQPVATATAWETSSGSNNDWYLHMVGVLPEYSGKGLGFAATLAALHKIREAGGEAAYLETDDFRLPAIRIYLKLGFQPVYIDDSHPGRWKQILQQDRM</sequence>
<dbReference type="CDD" id="cd04301">
    <property type="entry name" value="NAT_SF"/>
    <property type="match status" value="1"/>
</dbReference>
<accession>A0ABY1K5S0</accession>
<gene>
    <name evidence="2" type="ORF">SAMN05421578_110108</name>
</gene>
<dbReference type="RefSeq" id="WP_068579892.1">
    <property type="nucleotide sequence ID" value="NZ_FTNK01000010.1"/>
</dbReference>
<evidence type="ECO:0000259" key="1">
    <source>
        <dbReference type="PROSITE" id="PS51186"/>
    </source>
</evidence>
<dbReference type="Proteomes" id="UP000186666">
    <property type="component" value="Unassembled WGS sequence"/>
</dbReference>